<dbReference type="Pfam" id="PF03144">
    <property type="entry name" value="GTP_EFTU_D2"/>
    <property type="match status" value="1"/>
</dbReference>
<dbReference type="InterPro" id="IPR050055">
    <property type="entry name" value="EF-Tu_GTPase"/>
</dbReference>
<name>A0ABW0VBH4_9ACTN</name>
<dbReference type="InterPro" id="IPR004161">
    <property type="entry name" value="EFTu-like_2"/>
</dbReference>
<dbReference type="PANTHER" id="PTHR43721:SF22">
    <property type="entry name" value="ELONGATION FACTOR TU, MITOCHONDRIAL"/>
    <property type="match status" value="1"/>
</dbReference>
<comment type="caution">
    <text evidence="2">The sequence shown here is derived from an EMBL/GenBank/DDBJ whole genome shotgun (WGS) entry which is preliminary data.</text>
</comment>
<dbReference type="InterPro" id="IPR009000">
    <property type="entry name" value="Transl_B-barrel_sf"/>
</dbReference>
<sequence length="193" mass="20637">MPETEPSFLMAVEDVFGCHPHGTYVTGEVLQGVVRVGDELEVVGLLPTRRITAEKLGVFRKQLTEARVGQNIAVLIPGINRTQVAVGQVLATPGTVRPHSRLRATLRAETALGTSLQLRFAERSEVVEATVHLPEGADASAPAGPALDGPVEITLDRPAVFEQGTEFTVVIQTRDVITSTRRLGTGLVAEVLD</sequence>
<evidence type="ECO:0000313" key="2">
    <source>
        <dbReference type="EMBL" id="MFC5643230.1"/>
    </source>
</evidence>
<proteinExistence type="predicted"/>
<accession>A0ABW0VBH4</accession>
<dbReference type="Proteomes" id="UP001596066">
    <property type="component" value="Unassembled WGS sequence"/>
</dbReference>
<feature type="domain" description="Translation elongation factor EFTu-like" evidence="1">
    <location>
        <begin position="22"/>
        <end position="91"/>
    </location>
</feature>
<dbReference type="Gene3D" id="2.40.30.10">
    <property type="entry name" value="Translation factors"/>
    <property type="match status" value="1"/>
</dbReference>
<dbReference type="EMBL" id="JBHSOC010000028">
    <property type="protein sequence ID" value="MFC5643230.1"/>
    <property type="molecule type" value="Genomic_DNA"/>
</dbReference>
<reference evidence="3" key="1">
    <citation type="journal article" date="2019" name="Int. J. Syst. Evol. Microbiol.">
        <title>The Global Catalogue of Microorganisms (GCM) 10K type strain sequencing project: providing services to taxonomists for standard genome sequencing and annotation.</title>
        <authorList>
            <consortium name="The Broad Institute Genomics Platform"/>
            <consortium name="The Broad Institute Genome Sequencing Center for Infectious Disease"/>
            <person name="Wu L."/>
            <person name="Ma J."/>
        </authorList>
    </citation>
    <scope>NUCLEOTIDE SEQUENCE [LARGE SCALE GENOMIC DNA]</scope>
    <source>
        <strain evidence="3">CGMCC 4.1622</strain>
    </source>
</reference>
<organism evidence="2 3">
    <name type="scientific">Kitasatospora cinereorecta</name>
    <dbReference type="NCBI Taxonomy" id="285560"/>
    <lineage>
        <taxon>Bacteria</taxon>
        <taxon>Bacillati</taxon>
        <taxon>Actinomycetota</taxon>
        <taxon>Actinomycetes</taxon>
        <taxon>Kitasatosporales</taxon>
        <taxon>Streptomycetaceae</taxon>
        <taxon>Kitasatospora</taxon>
    </lineage>
</organism>
<gene>
    <name evidence="2" type="ORF">ACFPZF_17920</name>
</gene>
<dbReference type="PANTHER" id="PTHR43721">
    <property type="entry name" value="ELONGATION FACTOR TU-RELATED"/>
    <property type="match status" value="1"/>
</dbReference>
<dbReference type="SUPFAM" id="SSF50447">
    <property type="entry name" value="Translation proteins"/>
    <property type="match status" value="1"/>
</dbReference>
<evidence type="ECO:0000259" key="1">
    <source>
        <dbReference type="Pfam" id="PF03144"/>
    </source>
</evidence>
<protein>
    <submittedName>
        <fullName evidence="2">EF-Tu/IF-2/RF-3 family GTPase</fullName>
    </submittedName>
</protein>
<keyword evidence="3" id="KW-1185">Reference proteome</keyword>
<dbReference type="RefSeq" id="WP_346146740.1">
    <property type="nucleotide sequence ID" value="NZ_BAAAUA010000029.1"/>
</dbReference>
<evidence type="ECO:0000313" key="3">
    <source>
        <dbReference type="Proteomes" id="UP001596066"/>
    </source>
</evidence>